<dbReference type="OrthoDB" id="6133115at2759"/>
<dbReference type="EMBL" id="MU251404">
    <property type="protein sequence ID" value="KAG9236557.1"/>
    <property type="molecule type" value="Genomic_DNA"/>
</dbReference>
<keyword evidence="1" id="KW-1133">Transmembrane helix</keyword>
<keyword evidence="1" id="KW-0472">Membrane</keyword>
<feature type="transmembrane region" description="Helical" evidence="1">
    <location>
        <begin position="20"/>
        <end position="41"/>
    </location>
</feature>
<gene>
    <name evidence="2" type="ORF">BJ875DRAFT_524906</name>
</gene>
<dbReference type="Proteomes" id="UP000824998">
    <property type="component" value="Unassembled WGS sequence"/>
</dbReference>
<sequence>MVAFSVGCLAQAPMQWDAVAITFLFYYYAVFGCTWGMCFGFTKPKSTPWPCILFYMSKPRVQRTSIQPLTKIQSSPRSILCSFPSSTARPQEAMDAKLRRVTAADKKVEAAKTHTEHLEEREI</sequence>
<dbReference type="AlphaFoldDB" id="A0A9P7YN30"/>
<proteinExistence type="predicted"/>
<keyword evidence="2" id="KW-0762">Sugar transport</keyword>
<comment type="caution">
    <text evidence="2">The sequence shown here is derived from an EMBL/GenBank/DDBJ whole genome shotgun (WGS) entry which is preliminary data.</text>
</comment>
<evidence type="ECO:0000313" key="2">
    <source>
        <dbReference type="EMBL" id="KAG9236557.1"/>
    </source>
</evidence>
<evidence type="ECO:0000313" key="3">
    <source>
        <dbReference type="Proteomes" id="UP000824998"/>
    </source>
</evidence>
<keyword evidence="1" id="KW-0812">Transmembrane</keyword>
<protein>
    <submittedName>
        <fullName evidence="2">Sugar transporter STL1</fullName>
    </submittedName>
</protein>
<organism evidence="2 3">
    <name type="scientific">Amylocarpus encephaloides</name>
    <dbReference type="NCBI Taxonomy" id="45428"/>
    <lineage>
        <taxon>Eukaryota</taxon>
        <taxon>Fungi</taxon>
        <taxon>Dikarya</taxon>
        <taxon>Ascomycota</taxon>
        <taxon>Pezizomycotina</taxon>
        <taxon>Leotiomycetes</taxon>
        <taxon>Helotiales</taxon>
        <taxon>Helotiales incertae sedis</taxon>
        <taxon>Amylocarpus</taxon>
    </lineage>
</organism>
<evidence type="ECO:0000256" key="1">
    <source>
        <dbReference type="SAM" id="Phobius"/>
    </source>
</evidence>
<keyword evidence="2" id="KW-0813">Transport</keyword>
<keyword evidence="3" id="KW-1185">Reference proteome</keyword>
<accession>A0A9P7YN30</accession>
<name>A0A9P7YN30_9HELO</name>
<reference evidence="2" key="1">
    <citation type="journal article" date="2021" name="IMA Fungus">
        <title>Genomic characterization of three marine fungi, including Emericellopsis atlantica sp. nov. with signatures of a generalist lifestyle and marine biomass degradation.</title>
        <authorList>
            <person name="Hagestad O.C."/>
            <person name="Hou L."/>
            <person name="Andersen J.H."/>
            <person name="Hansen E.H."/>
            <person name="Altermark B."/>
            <person name="Li C."/>
            <person name="Kuhnert E."/>
            <person name="Cox R.J."/>
            <person name="Crous P.W."/>
            <person name="Spatafora J.W."/>
            <person name="Lail K."/>
            <person name="Amirebrahimi M."/>
            <person name="Lipzen A."/>
            <person name="Pangilinan J."/>
            <person name="Andreopoulos W."/>
            <person name="Hayes R.D."/>
            <person name="Ng V."/>
            <person name="Grigoriev I.V."/>
            <person name="Jackson S.A."/>
            <person name="Sutton T.D.S."/>
            <person name="Dobson A.D.W."/>
            <person name="Rama T."/>
        </authorList>
    </citation>
    <scope>NUCLEOTIDE SEQUENCE</scope>
    <source>
        <strain evidence="2">TRa018bII</strain>
    </source>
</reference>